<dbReference type="CDD" id="cd00377">
    <property type="entry name" value="ICL_PEPM"/>
    <property type="match status" value="1"/>
</dbReference>
<sequence length="255" mass="27013">MSDVTRLAQVFADAHASNELIVLPTVWDTWSAKMASDAGFKGLTVGSHPVADAIGSSDGENMDFQDYLAVVKRIVDSVDLPVSADVESGYGLEPAELIQRLLEVGAVGANIEDVVHSEGKRVRERQEHADYIAAARQAADEAGVAFVINGRTDAVKLGTDVFSDPLAEAAERIKLMEQAGARSVYPVGLSTADQVRQLAEAVSVPLNVTADPVKGHGAGDLPALSSLGVRRVSFGPLWQKWLAGVSADALAKWVR</sequence>
<reference evidence="1 2" key="1">
    <citation type="submission" date="2018-12" db="EMBL/GenBank/DDBJ databases">
        <title>Complete Genome Sequence of Glutamicibacter creatinolyticus strain LGCM259,isolated from an abscess of a 12-year-old mare in Italy.</title>
        <authorList>
            <person name="Santos R.G."/>
            <person name="Silva A.L."/>
            <person name="Seyffert N."/>
            <person name="Castro T.L.P."/>
            <person name="Attili A.R."/>
            <person name="Rifici C."/>
            <person name="Mazzullo G."/>
            <person name="Brenig B."/>
            <person name="Venanzi F."/>
            <person name="Azevedo V."/>
        </authorList>
    </citation>
    <scope>NUCLEOTIDE SEQUENCE [LARGE SCALE GENOMIC DNA]</scope>
    <source>
        <strain evidence="1 2">LGCM 259</strain>
    </source>
</reference>
<dbReference type="RefSeq" id="WP_138926540.1">
    <property type="nucleotide sequence ID" value="NZ_BAAAGL010000013.1"/>
</dbReference>
<evidence type="ECO:0000313" key="2">
    <source>
        <dbReference type="Proteomes" id="UP000307000"/>
    </source>
</evidence>
<protein>
    <submittedName>
        <fullName evidence="1">Isocitrate lyase/phosphoenolpyruvate mutase family protein</fullName>
    </submittedName>
</protein>
<evidence type="ECO:0000313" key="1">
    <source>
        <dbReference type="EMBL" id="QCY47684.1"/>
    </source>
</evidence>
<dbReference type="Proteomes" id="UP000307000">
    <property type="component" value="Chromosome"/>
</dbReference>
<proteinExistence type="predicted"/>
<name>A0A5B7WWM6_9MICC</name>
<organism evidence="1 2">
    <name type="scientific">Glutamicibacter creatinolyticus</name>
    <dbReference type="NCBI Taxonomy" id="162496"/>
    <lineage>
        <taxon>Bacteria</taxon>
        <taxon>Bacillati</taxon>
        <taxon>Actinomycetota</taxon>
        <taxon>Actinomycetes</taxon>
        <taxon>Micrococcales</taxon>
        <taxon>Micrococcaceae</taxon>
        <taxon>Glutamicibacter</taxon>
    </lineage>
</organism>
<dbReference type="PANTHER" id="PTHR42905:SF16">
    <property type="entry name" value="CARBOXYPHOSPHONOENOLPYRUVATE PHOSPHONOMUTASE-LIKE PROTEIN (AFU_ORTHOLOGUE AFUA_5G07230)"/>
    <property type="match status" value="1"/>
</dbReference>
<keyword evidence="1" id="KW-0670">Pyruvate</keyword>
<gene>
    <name evidence="1" type="ORF">GcLGCM259_1969</name>
</gene>
<dbReference type="InterPro" id="IPR015813">
    <property type="entry name" value="Pyrv/PenolPyrv_kinase-like_dom"/>
</dbReference>
<dbReference type="InterPro" id="IPR039556">
    <property type="entry name" value="ICL/PEPM"/>
</dbReference>
<dbReference type="GO" id="GO:0016829">
    <property type="term" value="F:lyase activity"/>
    <property type="evidence" value="ECO:0007669"/>
    <property type="project" value="UniProtKB-KW"/>
</dbReference>
<dbReference type="PANTHER" id="PTHR42905">
    <property type="entry name" value="PHOSPHOENOLPYRUVATE CARBOXYLASE"/>
    <property type="match status" value="1"/>
</dbReference>
<dbReference type="AlphaFoldDB" id="A0A5B7WWM6"/>
<accession>A0A5B7WWM6</accession>
<keyword evidence="1" id="KW-0456">Lyase</keyword>
<dbReference type="SUPFAM" id="SSF51621">
    <property type="entry name" value="Phosphoenolpyruvate/pyruvate domain"/>
    <property type="match status" value="1"/>
</dbReference>
<dbReference type="EMBL" id="CP034412">
    <property type="protein sequence ID" value="QCY47684.1"/>
    <property type="molecule type" value="Genomic_DNA"/>
</dbReference>
<dbReference type="KEGG" id="gcr:GcLGCM259_1969"/>
<dbReference type="Pfam" id="PF13714">
    <property type="entry name" value="PEP_mutase"/>
    <property type="match status" value="1"/>
</dbReference>
<dbReference type="InterPro" id="IPR040442">
    <property type="entry name" value="Pyrv_kinase-like_dom_sf"/>
</dbReference>
<keyword evidence="2" id="KW-1185">Reference proteome</keyword>
<dbReference type="Gene3D" id="3.20.20.60">
    <property type="entry name" value="Phosphoenolpyruvate-binding domains"/>
    <property type="match status" value="1"/>
</dbReference>